<dbReference type="Pfam" id="PF04932">
    <property type="entry name" value="Wzy_C"/>
    <property type="match status" value="1"/>
</dbReference>
<feature type="transmembrane region" description="Helical" evidence="5">
    <location>
        <begin position="392"/>
        <end position="419"/>
    </location>
</feature>
<evidence type="ECO:0000256" key="2">
    <source>
        <dbReference type="ARBA" id="ARBA00022692"/>
    </source>
</evidence>
<dbReference type="GO" id="GO:0016874">
    <property type="term" value="F:ligase activity"/>
    <property type="evidence" value="ECO:0007669"/>
    <property type="project" value="UniProtKB-KW"/>
</dbReference>
<accession>A0ABX0J794</accession>
<evidence type="ECO:0000259" key="6">
    <source>
        <dbReference type="Pfam" id="PF04932"/>
    </source>
</evidence>
<comment type="caution">
    <text evidence="7">The sequence shown here is derived from an EMBL/GenBank/DDBJ whole genome shotgun (WGS) entry which is preliminary data.</text>
</comment>
<dbReference type="PANTHER" id="PTHR37422">
    <property type="entry name" value="TEICHURONIC ACID BIOSYNTHESIS PROTEIN TUAE"/>
    <property type="match status" value="1"/>
</dbReference>
<dbReference type="Proteomes" id="UP001165962">
    <property type="component" value="Unassembled WGS sequence"/>
</dbReference>
<feature type="transmembrane region" description="Helical" evidence="5">
    <location>
        <begin position="129"/>
        <end position="146"/>
    </location>
</feature>
<feature type="transmembrane region" description="Helical" evidence="5">
    <location>
        <begin position="302"/>
        <end position="319"/>
    </location>
</feature>
<feature type="transmembrane region" description="Helical" evidence="5">
    <location>
        <begin position="454"/>
        <end position="474"/>
    </location>
</feature>
<dbReference type="InterPro" id="IPR007016">
    <property type="entry name" value="O-antigen_ligase-rel_domated"/>
</dbReference>
<evidence type="ECO:0000256" key="4">
    <source>
        <dbReference type="ARBA" id="ARBA00023136"/>
    </source>
</evidence>
<gene>
    <name evidence="7" type="ORF">G9U52_08805</name>
</gene>
<dbReference type="RefSeq" id="WP_166148514.1">
    <property type="nucleotide sequence ID" value="NZ_JAAOIW010000003.1"/>
</dbReference>
<keyword evidence="8" id="KW-1185">Reference proteome</keyword>
<evidence type="ECO:0000256" key="3">
    <source>
        <dbReference type="ARBA" id="ARBA00022989"/>
    </source>
</evidence>
<feature type="transmembrane region" description="Helical" evidence="5">
    <location>
        <begin position="431"/>
        <end position="448"/>
    </location>
</feature>
<sequence>MRTIRELYSTPSMNHATFIGLWVFGALLASILIGFASANMDHDVSTEIAILSVILFPAFVLALLESRLIVPYILFVWAICPEIRRIADWLVGSYHSVSILSLAPLLTSAVLIIPVLANIHKIDSPIRKVLLFLFLALLYGCIIGITKNGTGTLYDLANYLIPMLLIPYFAVAPFERKDLDRLLIAFSNIAILVAVYGIIQYLMVPPWDAFWMNHVEMSSIGRPYPLEIRVFSTLNSPGPAGMFMGTALAPMILEKRWRGPLGWIGILLVAIGLLITLVRSAWLLLFIDIAVYTMLSSGTHKWKLLTQIGVVATAMYWIIPKLPGAQVLMARLETMTAIQDDHSYNERLDFFHTVFPMMLSQPQGLGLGSIGVGTKLNNDGALGEFGIFDNGFVAVFLTFGIIGGFLFFRGLTLLIKFLITQREGTAGLLSYRSMAVASIIGSIASLMFENGYTGLRGFLLWKMVGIGIVAHRAIAQGRGRSPDAPADQLEASSN</sequence>
<reference evidence="7" key="1">
    <citation type="submission" date="2020-03" db="EMBL/GenBank/DDBJ databases">
        <title>Draft sequencing of Paenibacilllus sp. S3N08.</title>
        <authorList>
            <person name="Kim D.-U."/>
        </authorList>
    </citation>
    <scope>NUCLEOTIDE SEQUENCE</scope>
    <source>
        <strain evidence="7">S3N08</strain>
    </source>
</reference>
<evidence type="ECO:0000256" key="1">
    <source>
        <dbReference type="ARBA" id="ARBA00004141"/>
    </source>
</evidence>
<comment type="subcellular location">
    <subcellularLocation>
        <location evidence="1">Membrane</location>
        <topology evidence="1">Multi-pass membrane protein</topology>
    </subcellularLocation>
</comment>
<organism evidence="7 8">
    <name type="scientific">Paenibacillus agricola</name>
    <dbReference type="NCBI Taxonomy" id="2716264"/>
    <lineage>
        <taxon>Bacteria</taxon>
        <taxon>Bacillati</taxon>
        <taxon>Bacillota</taxon>
        <taxon>Bacilli</taxon>
        <taxon>Bacillales</taxon>
        <taxon>Paenibacillaceae</taxon>
        <taxon>Paenibacillus</taxon>
    </lineage>
</organism>
<dbReference type="InterPro" id="IPR051533">
    <property type="entry name" value="WaaL-like"/>
</dbReference>
<feature type="transmembrane region" description="Helical" evidence="5">
    <location>
        <begin position="182"/>
        <end position="203"/>
    </location>
</feature>
<keyword evidence="7" id="KW-0436">Ligase</keyword>
<proteinExistence type="predicted"/>
<feature type="transmembrane region" description="Helical" evidence="5">
    <location>
        <begin position="48"/>
        <end position="79"/>
    </location>
</feature>
<keyword evidence="3 5" id="KW-1133">Transmembrane helix</keyword>
<feature type="transmembrane region" description="Helical" evidence="5">
    <location>
        <begin position="99"/>
        <end position="117"/>
    </location>
</feature>
<name>A0ABX0J794_9BACL</name>
<evidence type="ECO:0000313" key="8">
    <source>
        <dbReference type="Proteomes" id="UP001165962"/>
    </source>
</evidence>
<dbReference type="PANTHER" id="PTHR37422:SF13">
    <property type="entry name" value="LIPOPOLYSACCHARIDE BIOSYNTHESIS PROTEIN PA4999-RELATED"/>
    <property type="match status" value="1"/>
</dbReference>
<evidence type="ECO:0000256" key="5">
    <source>
        <dbReference type="SAM" id="Phobius"/>
    </source>
</evidence>
<feature type="transmembrane region" description="Helical" evidence="5">
    <location>
        <begin position="261"/>
        <end position="290"/>
    </location>
</feature>
<keyword evidence="4 5" id="KW-0472">Membrane</keyword>
<evidence type="ECO:0000313" key="7">
    <source>
        <dbReference type="EMBL" id="NHN29934.1"/>
    </source>
</evidence>
<dbReference type="EMBL" id="JAAOIW010000003">
    <property type="protein sequence ID" value="NHN29934.1"/>
    <property type="molecule type" value="Genomic_DNA"/>
</dbReference>
<keyword evidence="2 5" id="KW-0812">Transmembrane</keyword>
<feature type="transmembrane region" description="Helical" evidence="5">
    <location>
        <begin position="16"/>
        <end position="36"/>
    </location>
</feature>
<feature type="transmembrane region" description="Helical" evidence="5">
    <location>
        <begin position="152"/>
        <end position="170"/>
    </location>
</feature>
<feature type="domain" description="O-antigen ligase-related" evidence="6">
    <location>
        <begin position="265"/>
        <end position="408"/>
    </location>
</feature>
<protein>
    <submittedName>
        <fullName evidence="7">O-antigen ligase family protein</fullName>
    </submittedName>
</protein>